<reference evidence="10 11" key="1">
    <citation type="submission" date="2020-08" db="EMBL/GenBank/DDBJ databases">
        <title>The Agave Microbiome: Exploring the role of microbial communities in plant adaptations to desert environments.</title>
        <authorList>
            <person name="Partida-Martinez L.P."/>
        </authorList>
    </citation>
    <scope>NUCLEOTIDE SEQUENCE [LARGE SCALE GENOMIC DNA]</scope>
    <source>
        <strain evidence="10 11">AS3.12</strain>
    </source>
</reference>
<evidence type="ECO:0000256" key="5">
    <source>
        <dbReference type="ARBA" id="ARBA00022692"/>
    </source>
</evidence>
<dbReference type="InterPro" id="IPR000515">
    <property type="entry name" value="MetI-like"/>
</dbReference>
<accession>A0A7X0JHI7</accession>
<dbReference type="AlphaFoldDB" id="A0A7X0JHI7"/>
<dbReference type="PANTHER" id="PTHR42929">
    <property type="entry name" value="INNER MEMBRANE ABC TRANSPORTER PERMEASE PROTEIN YDCU-RELATED-RELATED"/>
    <property type="match status" value="1"/>
</dbReference>
<comment type="caution">
    <text evidence="10">The sequence shown here is derived from an EMBL/GenBank/DDBJ whole genome shotgun (WGS) entry which is preliminary data.</text>
</comment>
<proteinExistence type="inferred from homology"/>
<dbReference type="Proteomes" id="UP000585437">
    <property type="component" value="Unassembled WGS sequence"/>
</dbReference>
<dbReference type="GO" id="GO:0005886">
    <property type="term" value="C:plasma membrane"/>
    <property type="evidence" value="ECO:0007669"/>
    <property type="project" value="UniProtKB-SubCell"/>
</dbReference>
<feature type="transmembrane region" description="Helical" evidence="8">
    <location>
        <begin position="16"/>
        <end position="38"/>
    </location>
</feature>
<evidence type="ECO:0000313" key="11">
    <source>
        <dbReference type="Proteomes" id="UP000585437"/>
    </source>
</evidence>
<dbReference type="PROSITE" id="PS50928">
    <property type="entry name" value="ABC_TM1"/>
    <property type="match status" value="1"/>
</dbReference>
<dbReference type="SUPFAM" id="SSF161098">
    <property type="entry name" value="MetI-like"/>
    <property type="match status" value="1"/>
</dbReference>
<feature type="transmembrane region" description="Helical" evidence="8">
    <location>
        <begin position="218"/>
        <end position="242"/>
    </location>
</feature>
<keyword evidence="7 8" id="KW-0472">Membrane</keyword>
<dbReference type="InterPro" id="IPR035906">
    <property type="entry name" value="MetI-like_sf"/>
</dbReference>
<feature type="transmembrane region" description="Helical" evidence="8">
    <location>
        <begin position="274"/>
        <end position="295"/>
    </location>
</feature>
<evidence type="ECO:0000256" key="4">
    <source>
        <dbReference type="ARBA" id="ARBA00022475"/>
    </source>
</evidence>
<feature type="transmembrane region" description="Helical" evidence="8">
    <location>
        <begin position="122"/>
        <end position="143"/>
    </location>
</feature>
<feature type="domain" description="ABC transmembrane type-1" evidence="9">
    <location>
        <begin position="87"/>
        <end position="295"/>
    </location>
</feature>
<comment type="similarity">
    <text evidence="2">Belongs to the binding-protein-dependent transport system permease family. CysTW subfamily.</text>
</comment>
<protein>
    <submittedName>
        <fullName evidence="10">Putrescine transport system permease protein</fullName>
    </submittedName>
</protein>
<name>A0A7X0JHI7_9HYPH</name>
<organism evidence="10 11">
    <name type="scientific">Rhizobium soli</name>
    <dbReference type="NCBI Taxonomy" id="424798"/>
    <lineage>
        <taxon>Bacteria</taxon>
        <taxon>Pseudomonadati</taxon>
        <taxon>Pseudomonadota</taxon>
        <taxon>Alphaproteobacteria</taxon>
        <taxon>Hyphomicrobiales</taxon>
        <taxon>Rhizobiaceae</taxon>
        <taxon>Rhizobium/Agrobacterium group</taxon>
        <taxon>Rhizobium</taxon>
    </lineage>
</organism>
<dbReference type="PANTHER" id="PTHR42929:SF3">
    <property type="entry name" value="PUTRESCINE TRANSPORT SYSTEM PERMEASE PROTEIN POTH"/>
    <property type="match status" value="1"/>
</dbReference>
<evidence type="ECO:0000256" key="7">
    <source>
        <dbReference type="ARBA" id="ARBA00023136"/>
    </source>
</evidence>
<sequence length="303" mass="33676">MADTTADNPHANPARWLVVAVPYLWLLLFFVAPFLIIFKISLSDTAIAMPPYTPVFGGWGAISDFVSELDIENYLFLTEDPLYFQAYMSSLRIAAISTFLLLLIGYPMALAMARAPNSIRPILLMLVILPFWTSFLIRVYAWIGILKPDGLLTLVLQTIGLMGPDQQVEIFRTDTAVFIGIVYSYLPFMVLPLYAALEKMDNTLLEAANDLGCPPWKAFWKITFPLSLPGVIAGSMICFIPITGEFVIPDLLGGADTLMIGKTLWTEFFSNRDWPLASAVAVVLLLMLVVPIAIFQNQQKKVA</sequence>
<gene>
    <name evidence="10" type="ORF">F4695_001015</name>
</gene>
<evidence type="ECO:0000256" key="1">
    <source>
        <dbReference type="ARBA" id="ARBA00004651"/>
    </source>
</evidence>
<keyword evidence="11" id="KW-1185">Reference proteome</keyword>
<evidence type="ECO:0000256" key="8">
    <source>
        <dbReference type="RuleBase" id="RU363032"/>
    </source>
</evidence>
<dbReference type="Gene3D" id="1.10.3720.10">
    <property type="entry name" value="MetI-like"/>
    <property type="match status" value="1"/>
</dbReference>
<dbReference type="RefSeq" id="WP_184654048.1">
    <property type="nucleotide sequence ID" value="NZ_JACHBU010000002.1"/>
</dbReference>
<dbReference type="CDD" id="cd06261">
    <property type="entry name" value="TM_PBP2"/>
    <property type="match status" value="1"/>
</dbReference>
<dbReference type="EMBL" id="JACHBU010000002">
    <property type="protein sequence ID" value="MBB6507683.1"/>
    <property type="molecule type" value="Genomic_DNA"/>
</dbReference>
<evidence type="ECO:0000256" key="6">
    <source>
        <dbReference type="ARBA" id="ARBA00022989"/>
    </source>
</evidence>
<feature type="transmembrane region" description="Helical" evidence="8">
    <location>
        <begin position="176"/>
        <end position="197"/>
    </location>
</feature>
<keyword evidence="4" id="KW-1003">Cell membrane</keyword>
<keyword evidence="3 8" id="KW-0813">Transport</keyword>
<evidence type="ECO:0000256" key="2">
    <source>
        <dbReference type="ARBA" id="ARBA00007069"/>
    </source>
</evidence>
<dbReference type="Pfam" id="PF00528">
    <property type="entry name" value="BPD_transp_1"/>
    <property type="match status" value="1"/>
</dbReference>
<evidence type="ECO:0000256" key="3">
    <source>
        <dbReference type="ARBA" id="ARBA00022448"/>
    </source>
</evidence>
<comment type="subcellular location">
    <subcellularLocation>
        <location evidence="1 8">Cell membrane</location>
        <topology evidence="1 8">Multi-pass membrane protein</topology>
    </subcellularLocation>
</comment>
<feature type="transmembrane region" description="Helical" evidence="8">
    <location>
        <begin position="82"/>
        <end position="110"/>
    </location>
</feature>
<keyword evidence="5 8" id="KW-0812">Transmembrane</keyword>
<keyword evidence="6 8" id="KW-1133">Transmembrane helix</keyword>
<dbReference type="GO" id="GO:0055085">
    <property type="term" value="P:transmembrane transport"/>
    <property type="evidence" value="ECO:0007669"/>
    <property type="project" value="InterPro"/>
</dbReference>
<evidence type="ECO:0000313" key="10">
    <source>
        <dbReference type="EMBL" id="MBB6507683.1"/>
    </source>
</evidence>
<evidence type="ECO:0000259" key="9">
    <source>
        <dbReference type="PROSITE" id="PS50928"/>
    </source>
</evidence>